<dbReference type="AlphaFoldDB" id="A0AA40C3M6"/>
<reference evidence="4" key="1">
    <citation type="submission" date="2023-06" db="EMBL/GenBank/DDBJ databases">
        <title>Genome-scale phylogeny and comparative genomics of the fungal order Sordariales.</title>
        <authorList>
            <consortium name="Lawrence Berkeley National Laboratory"/>
            <person name="Hensen N."/>
            <person name="Bonometti L."/>
            <person name="Westerberg I."/>
            <person name="Brannstrom I.O."/>
            <person name="Guillou S."/>
            <person name="Cros-Aarteil S."/>
            <person name="Calhoun S."/>
            <person name="Haridas S."/>
            <person name="Kuo A."/>
            <person name="Mondo S."/>
            <person name="Pangilinan J."/>
            <person name="Riley R."/>
            <person name="Labutti K."/>
            <person name="Andreopoulos B."/>
            <person name="Lipzen A."/>
            <person name="Chen C."/>
            <person name="Yanf M."/>
            <person name="Daum C."/>
            <person name="Ng V."/>
            <person name="Clum A."/>
            <person name="Steindorff A."/>
            <person name="Ohm R."/>
            <person name="Martin F."/>
            <person name="Silar P."/>
            <person name="Natvig D."/>
            <person name="Lalanne C."/>
            <person name="Gautier V."/>
            <person name="Ament-Velasquez S.L."/>
            <person name="Kruys A."/>
            <person name="Hutchinson M.I."/>
            <person name="Powell A.J."/>
            <person name="Barry K."/>
            <person name="Miller A.N."/>
            <person name="Grigoriev I.V."/>
            <person name="Debuchy R."/>
            <person name="Gladieux P."/>
            <person name="Thoren M.H."/>
            <person name="Johannesson H."/>
        </authorList>
    </citation>
    <scope>NUCLEOTIDE SEQUENCE</scope>
    <source>
        <strain evidence="4">CBS 606.72</strain>
    </source>
</reference>
<gene>
    <name evidence="4" type="ORF">B0T14DRAFT_189717</name>
</gene>
<feature type="region of interest" description="Disordered" evidence="2">
    <location>
        <begin position="751"/>
        <end position="802"/>
    </location>
</feature>
<dbReference type="EMBL" id="JAULSU010000003">
    <property type="protein sequence ID" value="KAK0623810.1"/>
    <property type="molecule type" value="Genomic_DNA"/>
</dbReference>
<dbReference type="GO" id="GO:0007095">
    <property type="term" value="P:mitotic G2 DNA damage checkpoint signaling"/>
    <property type="evidence" value="ECO:0007669"/>
    <property type="project" value="TreeGrafter"/>
</dbReference>
<feature type="compositionally biased region" description="Low complexity" evidence="2">
    <location>
        <begin position="287"/>
        <end position="296"/>
    </location>
</feature>
<feature type="domain" description="BRCT" evidence="3">
    <location>
        <begin position="138"/>
        <end position="215"/>
    </location>
</feature>
<dbReference type="Pfam" id="PF12738">
    <property type="entry name" value="PTCB-BRCT"/>
    <property type="match status" value="2"/>
</dbReference>
<feature type="compositionally biased region" description="Polar residues" evidence="2">
    <location>
        <begin position="604"/>
        <end position="618"/>
    </location>
</feature>
<protein>
    <submittedName>
        <fullName evidence="4">BRCT domain-containing protein</fullName>
    </submittedName>
</protein>
<dbReference type="InterPro" id="IPR036420">
    <property type="entry name" value="BRCT_dom_sf"/>
</dbReference>
<feature type="region of interest" description="Disordered" evidence="2">
    <location>
        <begin position="525"/>
        <end position="721"/>
    </location>
</feature>
<evidence type="ECO:0000256" key="2">
    <source>
        <dbReference type="SAM" id="MobiDB-lite"/>
    </source>
</evidence>
<accession>A0AA40C3M6</accession>
<sequence>MGSKSFLGSDDDQFDSSYPFRGVVICCTSIPPELRTDISNKTVELGGVHKYDLTPDCTHLIVGEYDTPKYRHVAKERPDVKAMAIGWVEAVRDLWVQDADINFEALEKHWQLRPFETGGGIPTADGSEPERGRLLCCMTGFEDPTERQSIVDKIEANGGVYMGDLTKRVTHLVVYKAEGRKYQAARGWGVTTVSIEWINDSIARGMILDEKCYDPVLPVEQRGVGAWNKKTITRTVSLGKRARDNSAADEGKRKLRKTASVKLASQAEGIWASVLGKSMTSEPQPVAAEPALAPKAAEPEVSGRTKSMDTQLTRLSSFGAPDDGLVFASCCFYVHGFSQRQTEVIVNAIASLGGLVCDSLDEVAGGSGAQLAHRFLVVPQVSTAETHPPLPGNVHIITQFYIERCMHKKYFFDPHEHVFGRPFPVYPIPGFEALTICTSGFTGVDLNHVDKSLRQLGAKYEERFTAEASILICTSLSAVRPDKLKMAVAWKVPVVNPDWLWECISAGFNVPIEEFLYPDLKQNLSQPKQAGQPEADKTKRRQDKADKETIDKDLLPKPAAKTKARRDMDNSGFSPMLLGASKSSESRRPSVSERRPPRAEESATTHFETALTHQLPTDSSNAENSSSTSRGRSAASVPLSEASASAINKSPRKPTSPRKPISRVVSEIADSEATDGDVGTATSTPRPLEATNLESVKEVTEAPQEEQPEDPEVVQKRTEAEKAALAAAERLAISTKLTTTLLDSAALDSLAAGVDGSADPAGSRPPPRRRKREVLGRAISNVSAASSTSDRGPDGSGSATASFAATATKVVETVEHSSGINELPPSGTQIGYDDDDAKAAREHLLHKIMGKKEPSASKSDRLTFGDIGGFDGRQQQQQFGGGTRRSRRR</sequence>
<feature type="compositionally biased region" description="Polar residues" evidence="2">
    <location>
        <begin position="780"/>
        <end position="790"/>
    </location>
</feature>
<evidence type="ECO:0000259" key="3">
    <source>
        <dbReference type="PROSITE" id="PS50172"/>
    </source>
</evidence>
<dbReference type="GO" id="GO:0006270">
    <property type="term" value="P:DNA replication initiation"/>
    <property type="evidence" value="ECO:0007669"/>
    <property type="project" value="TreeGrafter"/>
</dbReference>
<comment type="caution">
    <text evidence="4">The sequence shown here is derived from an EMBL/GenBank/DDBJ whole genome shotgun (WGS) entry which is preliminary data.</text>
</comment>
<keyword evidence="5" id="KW-1185">Reference proteome</keyword>
<dbReference type="CDD" id="cd18433">
    <property type="entry name" value="BRCT_Rad4_rpt3"/>
    <property type="match status" value="1"/>
</dbReference>
<evidence type="ECO:0000313" key="5">
    <source>
        <dbReference type="Proteomes" id="UP001175000"/>
    </source>
</evidence>
<feature type="compositionally biased region" description="Acidic residues" evidence="2">
    <location>
        <begin position="703"/>
        <end position="712"/>
    </location>
</feature>
<dbReference type="CDD" id="cd17723">
    <property type="entry name" value="BRCT_Rad4_rpt4"/>
    <property type="match status" value="1"/>
</dbReference>
<feature type="domain" description="BRCT" evidence="3">
    <location>
        <begin position="431"/>
        <end position="517"/>
    </location>
</feature>
<organism evidence="4 5">
    <name type="scientific">Immersiella caudata</name>
    <dbReference type="NCBI Taxonomy" id="314043"/>
    <lineage>
        <taxon>Eukaryota</taxon>
        <taxon>Fungi</taxon>
        <taxon>Dikarya</taxon>
        <taxon>Ascomycota</taxon>
        <taxon>Pezizomycotina</taxon>
        <taxon>Sordariomycetes</taxon>
        <taxon>Sordariomycetidae</taxon>
        <taxon>Sordariales</taxon>
        <taxon>Lasiosphaeriaceae</taxon>
        <taxon>Immersiella</taxon>
    </lineage>
</organism>
<dbReference type="Gene3D" id="3.40.50.10190">
    <property type="entry name" value="BRCT domain"/>
    <property type="match status" value="4"/>
</dbReference>
<feature type="compositionally biased region" description="Basic and acidic residues" evidence="2">
    <location>
        <begin position="543"/>
        <end position="555"/>
    </location>
</feature>
<dbReference type="Pfam" id="PF00533">
    <property type="entry name" value="BRCT"/>
    <property type="match status" value="1"/>
</dbReference>
<feature type="compositionally biased region" description="Low complexity" evidence="2">
    <location>
        <begin position="619"/>
        <end position="636"/>
    </location>
</feature>
<dbReference type="InterPro" id="IPR059215">
    <property type="entry name" value="BRCT2_TopBP1-like"/>
</dbReference>
<feature type="compositionally biased region" description="Basic and acidic residues" evidence="2">
    <location>
        <begin position="297"/>
        <end position="307"/>
    </location>
</feature>
<dbReference type="PROSITE" id="PS50172">
    <property type="entry name" value="BRCT"/>
    <property type="match status" value="3"/>
</dbReference>
<feature type="compositionally biased region" description="Basic and acidic residues" evidence="2">
    <location>
        <begin position="584"/>
        <end position="603"/>
    </location>
</feature>
<dbReference type="GO" id="GO:0033314">
    <property type="term" value="P:mitotic DNA replication checkpoint signaling"/>
    <property type="evidence" value="ECO:0007669"/>
    <property type="project" value="TreeGrafter"/>
</dbReference>
<feature type="region of interest" description="Disordered" evidence="2">
    <location>
        <begin position="283"/>
        <end position="307"/>
    </location>
</feature>
<dbReference type="SMART" id="SM00292">
    <property type="entry name" value="BRCT"/>
    <property type="match status" value="4"/>
</dbReference>
<dbReference type="PANTHER" id="PTHR13561">
    <property type="entry name" value="DNA REPLICATION REGULATOR DPB11-RELATED"/>
    <property type="match status" value="1"/>
</dbReference>
<dbReference type="Proteomes" id="UP001175000">
    <property type="component" value="Unassembled WGS sequence"/>
</dbReference>
<feature type="compositionally biased region" description="Basic and acidic residues" evidence="2">
    <location>
        <begin position="848"/>
        <end position="863"/>
    </location>
</feature>
<dbReference type="InterPro" id="IPR001357">
    <property type="entry name" value="BRCT_dom"/>
</dbReference>
<dbReference type="PANTHER" id="PTHR13561:SF20">
    <property type="entry name" value="DNA TOPOISOMERASE 2-BINDING PROTEIN 1"/>
    <property type="match status" value="1"/>
</dbReference>
<feature type="domain" description="BRCT" evidence="3">
    <location>
        <begin position="15"/>
        <end position="88"/>
    </location>
</feature>
<keyword evidence="1" id="KW-0677">Repeat</keyword>
<dbReference type="CDD" id="cd17731">
    <property type="entry name" value="BRCT_TopBP1_rpt2_like"/>
    <property type="match status" value="1"/>
</dbReference>
<dbReference type="SUPFAM" id="SSF52113">
    <property type="entry name" value="BRCT domain"/>
    <property type="match status" value="4"/>
</dbReference>
<name>A0AA40C3M6_9PEZI</name>
<evidence type="ECO:0000313" key="4">
    <source>
        <dbReference type="EMBL" id="KAK0623810.1"/>
    </source>
</evidence>
<proteinExistence type="predicted"/>
<feature type="region of interest" description="Disordered" evidence="2">
    <location>
        <begin position="848"/>
        <end position="889"/>
    </location>
</feature>
<evidence type="ECO:0000256" key="1">
    <source>
        <dbReference type="ARBA" id="ARBA00022737"/>
    </source>
</evidence>